<dbReference type="PANTHER" id="PTHR46404:SF1">
    <property type="entry name" value="DNA POLYMERASE IOTA"/>
    <property type="match status" value="1"/>
</dbReference>
<evidence type="ECO:0000313" key="3">
    <source>
        <dbReference type="Proteomes" id="UP000267821"/>
    </source>
</evidence>
<name>A0A3N4M3Y4_9PEZI</name>
<sequence>MAWPGMEKYQNERIIIHLDYDCFYASVVENERPGLRSLPLGIQQKNILATCNYVARAQGVKKLQLVSEAKKTCPNLVIVNGEDLSRFRDASKKLWLYVREFIWEYKVERLGFDEVFLDVTQMIDFNIANLNLADFPASVLPTCTLASNLACTNADDDKLVEEAADQGIGFFRLSLTDPKRGFSFSWGKLPGHTYPLNDALDLRVLPESDHSSQSLEDDGLDCKVHNDFHQTKHTKHRLHRRLFLAAHFADFLRNSVKETYNYTVSAGISTTKLTAKLAGSVNKPDKQTLLIPAATQSFLDGHEIGKIPGVGFKTAQVLREELLGVVQGGAPEGSSVAEVAFYDKLTHPVTIHDIRRKLTLDRLSQVLDSKEQARKLYGWLHGVDTTPVAQTSLIPTQISIEDTFRSLKGTKQAEQVLIQLVTKLITRMHIDLLSPLPTPTTSTPTPTTSLQRWLACPRTFRLSLRPRDMTGPYSARISKSAPLPRYVFARDSCAEALAGRLVRDVGLPLLRKMGKVGEGELQLVNVAVVNMEESKAGEAVMAGVDIEKVFAGKKVTAEGSRNKNDEDMDWEKEVREIERVYKMLGEKGVEGDHKLAEEIDGISNEEDTIVDGQNLGIVGVMKPIDNQIEPGIGEDLWVKADDNGELSDMDGNGTDIVPAEAPTLRPIAHLRTKSRLDFSELEMEDEVGSPSARGVVCPKCGMGVLLFALEAHARFHEMERREQEK</sequence>
<dbReference type="Pfam" id="PF00817">
    <property type="entry name" value="IMS"/>
    <property type="match status" value="1"/>
</dbReference>
<protein>
    <submittedName>
        <fullName evidence="2">DNA/RNA polymerase</fullName>
    </submittedName>
</protein>
<dbReference type="GO" id="GO:0003887">
    <property type="term" value="F:DNA-directed DNA polymerase activity"/>
    <property type="evidence" value="ECO:0007669"/>
    <property type="project" value="TreeGrafter"/>
</dbReference>
<reference evidence="2 3" key="1">
    <citation type="journal article" date="2018" name="Nat. Ecol. Evol.">
        <title>Pezizomycetes genomes reveal the molecular basis of ectomycorrhizal truffle lifestyle.</title>
        <authorList>
            <person name="Murat C."/>
            <person name="Payen T."/>
            <person name="Noel B."/>
            <person name="Kuo A."/>
            <person name="Morin E."/>
            <person name="Chen J."/>
            <person name="Kohler A."/>
            <person name="Krizsan K."/>
            <person name="Balestrini R."/>
            <person name="Da Silva C."/>
            <person name="Montanini B."/>
            <person name="Hainaut M."/>
            <person name="Levati E."/>
            <person name="Barry K.W."/>
            <person name="Belfiori B."/>
            <person name="Cichocki N."/>
            <person name="Clum A."/>
            <person name="Dockter R.B."/>
            <person name="Fauchery L."/>
            <person name="Guy J."/>
            <person name="Iotti M."/>
            <person name="Le Tacon F."/>
            <person name="Lindquist E.A."/>
            <person name="Lipzen A."/>
            <person name="Malagnac F."/>
            <person name="Mello A."/>
            <person name="Molinier V."/>
            <person name="Miyauchi S."/>
            <person name="Poulain J."/>
            <person name="Riccioni C."/>
            <person name="Rubini A."/>
            <person name="Sitrit Y."/>
            <person name="Splivallo R."/>
            <person name="Traeger S."/>
            <person name="Wang M."/>
            <person name="Zifcakova L."/>
            <person name="Wipf D."/>
            <person name="Zambonelli A."/>
            <person name="Paolocci F."/>
            <person name="Nowrousian M."/>
            <person name="Ottonello S."/>
            <person name="Baldrian P."/>
            <person name="Spatafora J.W."/>
            <person name="Henrissat B."/>
            <person name="Nagy L.G."/>
            <person name="Aury J.M."/>
            <person name="Wincker P."/>
            <person name="Grigoriev I.V."/>
            <person name="Bonfante P."/>
            <person name="Martin F.M."/>
        </authorList>
    </citation>
    <scope>NUCLEOTIDE SEQUENCE [LARGE SCALE GENOMIC DNA]</scope>
    <source>
        <strain evidence="2 3">ATCC MYA-4762</strain>
    </source>
</reference>
<dbReference type="Gene3D" id="3.30.70.270">
    <property type="match status" value="1"/>
</dbReference>
<dbReference type="PANTHER" id="PTHR46404">
    <property type="entry name" value="DNA POLYMERASE IOTA"/>
    <property type="match status" value="1"/>
</dbReference>
<accession>A0A3N4M3Y4</accession>
<dbReference type="GO" id="GO:0006281">
    <property type="term" value="P:DNA repair"/>
    <property type="evidence" value="ECO:0007669"/>
    <property type="project" value="InterPro"/>
</dbReference>
<dbReference type="AlphaFoldDB" id="A0A3N4M3Y4"/>
<dbReference type="FunFam" id="3.40.1170.60:FF:000006">
    <property type="entry name" value="DNA polymerase iota"/>
    <property type="match status" value="1"/>
</dbReference>
<dbReference type="EMBL" id="ML121530">
    <property type="protein sequence ID" value="RPB28082.1"/>
    <property type="molecule type" value="Genomic_DNA"/>
</dbReference>
<dbReference type="InterPro" id="IPR001126">
    <property type="entry name" value="UmuC"/>
</dbReference>
<dbReference type="GO" id="GO:0070987">
    <property type="term" value="P:error-free translesion synthesis"/>
    <property type="evidence" value="ECO:0007669"/>
    <property type="project" value="UniProtKB-ARBA"/>
</dbReference>
<dbReference type="STRING" id="1051890.A0A3N4M3Y4"/>
<keyword evidence="3" id="KW-1185">Reference proteome</keyword>
<dbReference type="GO" id="GO:0003684">
    <property type="term" value="F:damaged DNA binding"/>
    <property type="evidence" value="ECO:0007669"/>
    <property type="project" value="InterPro"/>
</dbReference>
<feature type="domain" description="UmuC" evidence="1">
    <location>
        <begin position="15"/>
        <end position="311"/>
    </location>
</feature>
<organism evidence="2 3">
    <name type="scientific">Terfezia boudieri ATCC MYA-4762</name>
    <dbReference type="NCBI Taxonomy" id="1051890"/>
    <lineage>
        <taxon>Eukaryota</taxon>
        <taxon>Fungi</taxon>
        <taxon>Dikarya</taxon>
        <taxon>Ascomycota</taxon>
        <taxon>Pezizomycotina</taxon>
        <taxon>Pezizomycetes</taxon>
        <taxon>Pezizales</taxon>
        <taxon>Pezizaceae</taxon>
        <taxon>Terfezia</taxon>
    </lineage>
</organism>
<dbReference type="Gene3D" id="3.30.1490.100">
    <property type="entry name" value="DNA polymerase, Y-family, little finger domain"/>
    <property type="match status" value="1"/>
</dbReference>
<dbReference type="Proteomes" id="UP000267821">
    <property type="component" value="Unassembled WGS sequence"/>
</dbReference>
<evidence type="ECO:0000259" key="1">
    <source>
        <dbReference type="PROSITE" id="PS50173"/>
    </source>
</evidence>
<dbReference type="PROSITE" id="PS50173">
    <property type="entry name" value="UMUC"/>
    <property type="match status" value="1"/>
</dbReference>
<dbReference type="InParanoid" id="A0A3N4M3Y4"/>
<evidence type="ECO:0000313" key="2">
    <source>
        <dbReference type="EMBL" id="RPB28082.1"/>
    </source>
</evidence>
<dbReference type="InterPro" id="IPR036775">
    <property type="entry name" value="DNA_pol_Y-fam_lit_finger_sf"/>
</dbReference>
<gene>
    <name evidence="2" type="ORF">L211DRAFT_846047</name>
</gene>
<dbReference type="InterPro" id="IPR043502">
    <property type="entry name" value="DNA/RNA_pol_sf"/>
</dbReference>
<dbReference type="Gene3D" id="3.40.1170.60">
    <property type="match status" value="1"/>
</dbReference>
<dbReference type="OrthoDB" id="447129at2759"/>
<dbReference type="SUPFAM" id="SSF56672">
    <property type="entry name" value="DNA/RNA polymerases"/>
    <property type="match status" value="1"/>
</dbReference>
<proteinExistence type="predicted"/>
<dbReference type="InterPro" id="IPR043128">
    <property type="entry name" value="Rev_trsase/Diguanyl_cyclase"/>
</dbReference>